<dbReference type="OrthoDB" id="1150003at2"/>
<dbReference type="EMBL" id="CP002545">
    <property type="protein sequence ID" value="ADY53863.1"/>
    <property type="molecule type" value="Genomic_DNA"/>
</dbReference>
<evidence type="ECO:0000259" key="2">
    <source>
        <dbReference type="Pfam" id="PF08522"/>
    </source>
</evidence>
<dbReference type="Pfam" id="PF08522">
    <property type="entry name" value="BT_3987-like_N"/>
    <property type="match status" value="1"/>
</dbReference>
<gene>
    <name evidence="3" type="ordered locus">Pedsa_3328</name>
</gene>
<evidence type="ECO:0000313" key="4">
    <source>
        <dbReference type="Proteomes" id="UP000000310"/>
    </source>
</evidence>
<keyword evidence="1" id="KW-0732">Signal</keyword>
<proteinExistence type="predicted"/>
<evidence type="ECO:0000313" key="3">
    <source>
        <dbReference type="EMBL" id="ADY53863.1"/>
    </source>
</evidence>
<evidence type="ECO:0000256" key="1">
    <source>
        <dbReference type="SAM" id="SignalP"/>
    </source>
</evidence>
<dbReference type="InterPro" id="IPR013728">
    <property type="entry name" value="BT_3987-like_N"/>
</dbReference>
<dbReference type="Gene3D" id="2.60.40.1740">
    <property type="entry name" value="hypothetical protein (bacova_03559)"/>
    <property type="match status" value="1"/>
</dbReference>
<name>F0SCL9_PSESL</name>
<protein>
    <recommendedName>
        <fullName evidence="2">BT-3987-like N-terminal domain-containing protein</fullName>
    </recommendedName>
</protein>
<dbReference type="STRING" id="762903.Pedsa_3328"/>
<reference evidence="3 4" key="1">
    <citation type="journal article" date="2011" name="Stand. Genomic Sci.">
        <title>Complete genome sequence of the gliding, heparinolytic Pedobacter saltans type strain (113).</title>
        <authorList>
            <person name="Liolios K."/>
            <person name="Sikorski J."/>
            <person name="Lu M."/>
            <person name="Nolan M."/>
            <person name="Lapidus A."/>
            <person name="Lucas S."/>
            <person name="Hammon N."/>
            <person name="Deshpande S."/>
            <person name="Cheng J.F."/>
            <person name="Tapia R."/>
            <person name="Han C."/>
            <person name="Goodwin L."/>
            <person name="Pitluck S."/>
            <person name="Huntemann M."/>
            <person name="Ivanova N."/>
            <person name="Pagani I."/>
            <person name="Mavromatis K."/>
            <person name="Ovchinikova G."/>
            <person name="Pati A."/>
            <person name="Chen A."/>
            <person name="Palaniappan K."/>
            <person name="Land M."/>
            <person name="Hauser L."/>
            <person name="Brambilla E.M."/>
            <person name="Kotsyurbenko O."/>
            <person name="Rohde M."/>
            <person name="Tindall B.J."/>
            <person name="Abt B."/>
            <person name="Goker M."/>
            <person name="Detter J.C."/>
            <person name="Woyke T."/>
            <person name="Bristow J."/>
            <person name="Eisen J.A."/>
            <person name="Markowitz V."/>
            <person name="Hugenholtz P."/>
            <person name="Klenk H.P."/>
            <person name="Kyrpides N.C."/>
        </authorList>
    </citation>
    <scope>NUCLEOTIDE SEQUENCE [LARGE SCALE GENOMIC DNA]</scope>
    <source>
        <strain evidence="4">ATCC 51119 / DSM 12145 / JCM 21818 / LMG 10337 / NBRC 100064 / NCIMB 13643</strain>
    </source>
</reference>
<reference evidence="4" key="2">
    <citation type="submission" date="2011-02" db="EMBL/GenBank/DDBJ databases">
        <title>The complete genome of Pedobacter saltans DSM 12145.</title>
        <authorList>
            <consortium name="US DOE Joint Genome Institute (JGI-PGF)"/>
            <person name="Lucas S."/>
            <person name="Copeland A."/>
            <person name="Lapidus A."/>
            <person name="Bruce D."/>
            <person name="Goodwin L."/>
            <person name="Pitluck S."/>
            <person name="Kyrpides N."/>
            <person name="Mavromatis K."/>
            <person name="Pagani I."/>
            <person name="Ivanova N."/>
            <person name="Ovchinnikova G."/>
            <person name="Lu M."/>
            <person name="Detter J.C."/>
            <person name="Han C."/>
            <person name="Land M."/>
            <person name="Hauser L."/>
            <person name="Markowitz V."/>
            <person name="Cheng J.-F."/>
            <person name="Hugenholtz P."/>
            <person name="Woyke T."/>
            <person name="Wu D."/>
            <person name="Tindall B."/>
            <person name="Pomrenke H.G."/>
            <person name="Brambilla E."/>
            <person name="Klenk H.-P."/>
            <person name="Eisen J.A."/>
        </authorList>
    </citation>
    <scope>NUCLEOTIDE SEQUENCE [LARGE SCALE GENOMIC DNA]</scope>
    <source>
        <strain evidence="4">ATCC 51119 / DSM 12145 / JCM 21818 / LMG 10337 / NBRC 100064 / NCIMB 13643</strain>
    </source>
</reference>
<dbReference type="KEGG" id="psn:Pedsa_3328"/>
<feature type="domain" description="BT-3987-like N-terminal" evidence="2">
    <location>
        <begin position="205"/>
        <end position="308"/>
    </location>
</feature>
<feature type="signal peptide" evidence="1">
    <location>
        <begin position="1"/>
        <end position="24"/>
    </location>
</feature>
<organism evidence="3 4">
    <name type="scientific">Pseudopedobacter saltans (strain ATCC 51119 / DSM 12145 / JCM 21818 / CCUG 39354 / LMG 10337 / NBRC 100064 / NCIMB 13643)</name>
    <name type="common">Pedobacter saltans</name>
    <dbReference type="NCBI Taxonomy" id="762903"/>
    <lineage>
        <taxon>Bacteria</taxon>
        <taxon>Pseudomonadati</taxon>
        <taxon>Bacteroidota</taxon>
        <taxon>Sphingobacteriia</taxon>
        <taxon>Sphingobacteriales</taxon>
        <taxon>Sphingobacteriaceae</taxon>
        <taxon>Pseudopedobacter</taxon>
    </lineage>
</organism>
<dbReference type="AlphaFoldDB" id="F0SCL9"/>
<dbReference type="HOGENOM" id="CLU_553065_0_0_10"/>
<dbReference type="eggNOG" id="COG3291">
    <property type="taxonomic scope" value="Bacteria"/>
</dbReference>
<feature type="chain" id="PRO_5003260182" description="BT-3987-like N-terminal domain-containing protein" evidence="1">
    <location>
        <begin position="25"/>
        <end position="493"/>
    </location>
</feature>
<dbReference type="RefSeq" id="WP_013634346.1">
    <property type="nucleotide sequence ID" value="NC_015177.1"/>
</dbReference>
<keyword evidence="4" id="KW-1185">Reference proteome</keyword>
<dbReference type="Gene3D" id="2.60.120.260">
    <property type="entry name" value="Galactose-binding domain-like"/>
    <property type="match status" value="1"/>
</dbReference>
<dbReference type="Proteomes" id="UP000000310">
    <property type="component" value="Chromosome"/>
</dbReference>
<sequence>MKIHKYSKYKLFAFLAFLSSACQQETIEGPKATGNEPYKVYFLNADAPNGVINAVDKTAMEIDAEAKTANFPLQIFRGGQAGSEPFTVDVEIDNSTIPALIQSGALPANTIALDASTYTFDTKTALSVTNDMMKGSATPKVNIGKLGPYAGKNVALGFKLKSTSRYTINETKNKVVMYFEVNKIAGPIYFPVSQSSNPGKLDLMTTTYSVNNTANEVTFNIPVQRAGVANLGTFTVDVTVDNSIIAGASLPANTVALDPADYSLENKVNMNLTTGVVQGNIRPKIKISSLDKYSGKIVALGLKLANASQFTIDPSKDKAVVYFNADALLDDVVPPTNQIVNSAWQILKISNNDNVKFTVNGDGSVLATGGNSGHQGIYQAIQVKAGRKYKIDMRVKGSGTTDTWFEVYVGTPAPVQLSDYSSGGNLMGLNTWSGCGKSPFDGQLSAIACSGATPKGVFTASATGTMYVVIRSGGANLGADGITITNIDLRRIP</sequence>
<accession>F0SCL9</accession>
<dbReference type="PROSITE" id="PS51257">
    <property type="entry name" value="PROKAR_LIPOPROTEIN"/>
    <property type="match status" value="1"/>
</dbReference>